<protein>
    <submittedName>
        <fullName evidence="2">Uncharacterized protein</fullName>
    </submittedName>
</protein>
<dbReference type="EMBL" id="FRBK01000011">
    <property type="protein sequence ID" value="SHM43711.1"/>
    <property type="molecule type" value="Genomic_DNA"/>
</dbReference>
<gene>
    <name evidence="2" type="ORF">SAMN05216268_11112</name>
</gene>
<evidence type="ECO:0000256" key="1">
    <source>
        <dbReference type="SAM" id="MobiDB-lite"/>
    </source>
</evidence>
<reference evidence="3" key="1">
    <citation type="submission" date="2016-11" db="EMBL/GenBank/DDBJ databases">
        <authorList>
            <person name="Jaros S."/>
            <person name="Januszkiewicz K."/>
            <person name="Wedrychowicz H."/>
        </authorList>
    </citation>
    <scope>NUCLEOTIDE SEQUENCE [LARGE SCALE GENOMIC DNA]</scope>
    <source>
        <strain evidence="3">CGMCC 4.3555</strain>
    </source>
</reference>
<sequence length="253" mass="26913">MPTWSTLPGASGPTYPRTGGSRSPWRCWSRPPASWRWTPPFSPRSGRSGPHRPGRRRVRQKAVGSRFPEGARGRTDGWCGRSPGGTAERMSVYFLVTSQASLLLLSVHSAFTRMAAGSRGALTKGCDSMRRTLTQLGIGAAVAACIVGASAEPALAAPVAGPDLPSQVIAELPRLTVSTDSVSRIVEPRPSRWRGNSGGGFEKRPIQRGRFSGLIVVNGPLLDLTCAVPWAGTYGVSWDTVNVSCPIGPVPKR</sequence>
<dbReference type="Proteomes" id="UP000184388">
    <property type="component" value="Unassembled WGS sequence"/>
</dbReference>
<accession>A0A9X8QVH0</accession>
<comment type="caution">
    <text evidence="2">The sequence shown here is derived from an EMBL/GenBank/DDBJ whole genome shotgun (WGS) entry which is preliminary data.</text>
</comment>
<evidence type="ECO:0000313" key="2">
    <source>
        <dbReference type="EMBL" id="SHM43711.1"/>
    </source>
</evidence>
<evidence type="ECO:0000313" key="3">
    <source>
        <dbReference type="Proteomes" id="UP000184388"/>
    </source>
</evidence>
<dbReference type="AlphaFoldDB" id="A0A9X8QVH0"/>
<feature type="compositionally biased region" description="Basic residues" evidence="1">
    <location>
        <begin position="49"/>
        <end position="60"/>
    </location>
</feature>
<feature type="region of interest" description="Disordered" evidence="1">
    <location>
        <begin position="1"/>
        <end position="80"/>
    </location>
</feature>
<proteinExistence type="predicted"/>
<organism evidence="2 3">
    <name type="scientific">Streptomyces yunnanensis</name>
    <dbReference type="NCBI Taxonomy" id="156453"/>
    <lineage>
        <taxon>Bacteria</taxon>
        <taxon>Bacillati</taxon>
        <taxon>Actinomycetota</taxon>
        <taxon>Actinomycetes</taxon>
        <taxon>Kitasatosporales</taxon>
        <taxon>Streptomycetaceae</taxon>
        <taxon>Streptomyces</taxon>
    </lineage>
</organism>
<name>A0A9X8QVH0_9ACTN</name>